<keyword evidence="3" id="KW-1185">Reference proteome</keyword>
<dbReference type="GO" id="GO:0003676">
    <property type="term" value="F:nucleic acid binding"/>
    <property type="evidence" value="ECO:0007669"/>
    <property type="project" value="InterPro"/>
</dbReference>
<dbReference type="InterPro" id="IPR012337">
    <property type="entry name" value="RNaseH-like_sf"/>
</dbReference>
<dbReference type="InterPro" id="IPR036397">
    <property type="entry name" value="RNaseH_sf"/>
</dbReference>
<evidence type="ECO:0000313" key="3">
    <source>
        <dbReference type="Proteomes" id="UP000054107"/>
    </source>
</evidence>
<dbReference type="GO" id="GO:0005634">
    <property type="term" value="C:nucleus"/>
    <property type="evidence" value="ECO:0007669"/>
    <property type="project" value="UniProtKB-ARBA"/>
</dbReference>
<protein>
    <recommendedName>
        <fullName evidence="1">Integrase catalytic domain-containing protein</fullName>
    </recommendedName>
</protein>
<feature type="domain" description="Integrase catalytic" evidence="1">
    <location>
        <begin position="1"/>
        <end position="125"/>
    </location>
</feature>
<dbReference type="OrthoDB" id="2286273at2759"/>
<dbReference type="EMBL" id="LN723314">
    <property type="protein sequence ID" value="CEP10183.1"/>
    <property type="molecule type" value="Genomic_DNA"/>
</dbReference>
<dbReference type="Proteomes" id="UP000054107">
    <property type="component" value="Unassembled WGS sequence"/>
</dbReference>
<dbReference type="PROSITE" id="PS50994">
    <property type="entry name" value="INTEGRASE"/>
    <property type="match status" value="1"/>
</dbReference>
<accession>A0A0B7N414</accession>
<organism evidence="2 3">
    <name type="scientific">Parasitella parasitica</name>
    <dbReference type="NCBI Taxonomy" id="35722"/>
    <lineage>
        <taxon>Eukaryota</taxon>
        <taxon>Fungi</taxon>
        <taxon>Fungi incertae sedis</taxon>
        <taxon>Mucoromycota</taxon>
        <taxon>Mucoromycotina</taxon>
        <taxon>Mucoromycetes</taxon>
        <taxon>Mucorales</taxon>
        <taxon>Mucorineae</taxon>
        <taxon>Mucoraceae</taxon>
        <taxon>Parasitella</taxon>
    </lineage>
</organism>
<dbReference type="InterPro" id="IPR001584">
    <property type="entry name" value="Integrase_cat-core"/>
</dbReference>
<reference evidence="2 3" key="1">
    <citation type="submission" date="2014-09" db="EMBL/GenBank/DDBJ databases">
        <authorList>
            <person name="Ellenberger Sabrina"/>
        </authorList>
    </citation>
    <scope>NUCLEOTIDE SEQUENCE [LARGE SCALE GENOMIC DNA]</scope>
    <source>
        <strain evidence="2 3">CBS 412.66</strain>
    </source>
</reference>
<dbReference type="GO" id="GO:0015074">
    <property type="term" value="P:DNA integration"/>
    <property type="evidence" value="ECO:0007669"/>
    <property type="project" value="InterPro"/>
</dbReference>
<evidence type="ECO:0000313" key="2">
    <source>
        <dbReference type="EMBL" id="CEP10183.1"/>
    </source>
</evidence>
<gene>
    <name evidence="2" type="primary">PARPA_03820.1 scaffold 9853</name>
</gene>
<evidence type="ECO:0000259" key="1">
    <source>
        <dbReference type="PROSITE" id="PS50994"/>
    </source>
</evidence>
<dbReference type="SUPFAM" id="SSF53098">
    <property type="entry name" value="Ribonuclease H-like"/>
    <property type="match status" value="1"/>
</dbReference>
<sequence length="219" mass="24799">MAVAAPSTEANVVSKFLYKDIFCVFGLPRHILADNGSAFDNAIVDGLVALVQVNHQYMAPYRLSTNGRTKQLNGSIMSAIRKDEGPFRNRNIPLRVFVWVITPLHLARSIATNGKKKLGFERLVELADRNLQVEDYNVSNNTLEYDPRPRIPRKTFTPGTHVVRVRHNKFSKMDSTYKPEVFTVMASFANGTCQLADQAGRLLKRRVNIGSLRQIHFRK</sequence>
<name>A0A0B7N414_9FUNG</name>
<proteinExistence type="predicted"/>
<dbReference type="STRING" id="35722.A0A0B7N414"/>
<dbReference type="Gene3D" id="3.30.420.10">
    <property type="entry name" value="Ribonuclease H-like superfamily/Ribonuclease H"/>
    <property type="match status" value="1"/>
</dbReference>
<dbReference type="AlphaFoldDB" id="A0A0B7N414"/>